<dbReference type="InterPro" id="IPR019096">
    <property type="entry name" value="YopX_protein"/>
</dbReference>
<dbReference type="Pfam" id="PF09643">
    <property type="entry name" value="YopX"/>
    <property type="match status" value="1"/>
</dbReference>
<name>A0A842GAB8_9LIST</name>
<evidence type="ECO:0000313" key="3">
    <source>
        <dbReference type="Proteomes" id="UP000543005"/>
    </source>
</evidence>
<sequence length="148" mass="17193">MNNLEFRGLSRTGEWVFGDLIQFFNPAVSFIVKRKNGPSTLSYFQIVPVMMCEIDPKTAGRFTGVRESHDSKKKIYEHDIVHVLNDEFDFTGVVIFSEGTWLVVNSELENAEQLWDEISIIKHVGNIFDDKELADRYFKGWDYYADEV</sequence>
<accession>A0A842GAB8</accession>
<evidence type="ECO:0000313" key="2">
    <source>
        <dbReference type="EMBL" id="MBC2293740.1"/>
    </source>
</evidence>
<comment type="caution">
    <text evidence="2">The sequence shown here is derived from an EMBL/GenBank/DDBJ whole genome shotgun (WGS) entry which is preliminary data.</text>
</comment>
<dbReference type="Proteomes" id="UP000543005">
    <property type="component" value="Unassembled WGS sequence"/>
</dbReference>
<proteinExistence type="predicted"/>
<dbReference type="EMBL" id="JAARZT010000020">
    <property type="protein sequence ID" value="MBC2293740.1"/>
    <property type="molecule type" value="Genomic_DNA"/>
</dbReference>
<dbReference type="SUPFAM" id="SSF159006">
    <property type="entry name" value="YopX-like"/>
    <property type="match status" value="1"/>
</dbReference>
<dbReference type="InterPro" id="IPR023385">
    <property type="entry name" value="YopX-like_C"/>
</dbReference>
<reference evidence="2 3" key="1">
    <citation type="submission" date="2020-03" db="EMBL/GenBank/DDBJ databases">
        <title>Soil Listeria distribution.</title>
        <authorList>
            <person name="Liao J."/>
            <person name="Wiedmann M."/>
        </authorList>
    </citation>
    <scope>NUCLEOTIDE SEQUENCE [LARGE SCALE GENOMIC DNA]</scope>
    <source>
        <strain evidence="2 3">FSL L7-0051</strain>
    </source>
</reference>
<gene>
    <name evidence="2" type="ORF">HCC36_10920</name>
</gene>
<dbReference type="RefSeq" id="WP_185629510.1">
    <property type="nucleotide sequence ID" value="NZ_JAARZT010000020.1"/>
</dbReference>
<dbReference type="Gene3D" id="2.30.30.290">
    <property type="entry name" value="YopX-like domains"/>
    <property type="match status" value="1"/>
</dbReference>
<protein>
    <recommendedName>
        <fullName evidence="1">YopX protein domain-containing protein</fullName>
    </recommendedName>
</protein>
<feature type="domain" description="YopX protein" evidence="1">
    <location>
        <begin position="60"/>
        <end position="133"/>
    </location>
</feature>
<organism evidence="2 3">
    <name type="scientific">Listeria booriae</name>
    <dbReference type="NCBI Taxonomy" id="1552123"/>
    <lineage>
        <taxon>Bacteria</taxon>
        <taxon>Bacillati</taxon>
        <taxon>Bacillota</taxon>
        <taxon>Bacilli</taxon>
        <taxon>Bacillales</taxon>
        <taxon>Listeriaceae</taxon>
        <taxon>Listeria</taxon>
    </lineage>
</organism>
<evidence type="ECO:0000259" key="1">
    <source>
        <dbReference type="Pfam" id="PF09643"/>
    </source>
</evidence>
<dbReference type="AlphaFoldDB" id="A0A842GAB8"/>